<dbReference type="InterPro" id="IPR010281">
    <property type="entry name" value="DUF885"/>
</dbReference>
<accession>A0A1H3BAK1</accession>
<evidence type="ECO:0000313" key="1">
    <source>
        <dbReference type="EMBL" id="SDX38805.1"/>
    </source>
</evidence>
<proteinExistence type="predicted"/>
<evidence type="ECO:0008006" key="3">
    <source>
        <dbReference type="Google" id="ProtNLM"/>
    </source>
</evidence>
<dbReference type="STRING" id="418495.SAMN05216215_1010120"/>
<gene>
    <name evidence="1" type="ORF">SAMN05216215_1010120</name>
</gene>
<dbReference type="RefSeq" id="WP_177226444.1">
    <property type="nucleotide sequence ID" value="NZ_FNOK01000010.1"/>
</dbReference>
<dbReference type="EMBL" id="FNOK01000010">
    <property type="protein sequence ID" value="SDX38805.1"/>
    <property type="molecule type" value="Genomic_DNA"/>
</dbReference>
<dbReference type="PANTHER" id="PTHR33361:SF2">
    <property type="entry name" value="DUF885 DOMAIN-CONTAINING PROTEIN"/>
    <property type="match status" value="1"/>
</dbReference>
<name>A0A1H3BAK1_9PSEU</name>
<dbReference type="AlphaFoldDB" id="A0A1H3BAK1"/>
<reference evidence="2" key="1">
    <citation type="submission" date="2016-10" db="EMBL/GenBank/DDBJ databases">
        <authorList>
            <person name="Varghese N."/>
            <person name="Submissions S."/>
        </authorList>
    </citation>
    <scope>NUCLEOTIDE SEQUENCE [LARGE SCALE GENOMIC DNA]</scope>
    <source>
        <strain evidence="2">CGMCC 4.3530</strain>
    </source>
</reference>
<sequence length="541" mass="58681">MSDVVEYVFEHYPHIARRVGRHEFDGCLPALDGRSATDLDHLRAAATSRLGSLPEQADPEVRADLGAALGILADERFRVAGLGRVHLGPLEVLAETNVSVYLRNPHTPLAERLAAVEGHLVRLPDFLERAARTLPTRLPAGERLSGVEQARAQAVNLRDIAGRLALDHPELAGEGLAAAASAAAAACEDFAGAVAKTAPAKALFGPEVLAEFLQAAEGIEHPVDDLLAEASAEVDAIASALDSAAAKLGVGQRPEAYALMADQVSDGSVLESLNSTMQRMKDFWVRQDIVSVETVNPLEVRRAPQLAGAARVEFSISAPLDEVRQPHILYVPEPPESAAHGASLRREYLNDPMLEVIAVHEAFVGHYVQVEASSRGPSMIRTCIPWFPGFTEGWAHYVEELAIERGLAEGRPLVEVAQLKSALEAATRLLVFLSVHIGRWTLAEAAERAAALCDWSPERAAREVLIVAADATGAMYTLGKLRIREWRKRIEVGTSRWELRNFHDRLLHCGSAPLSAAWQYYLDGQHDPRSASVSSNTRFTS</sequence>
<dbReference type="Proteomes" id="UP000199529">
    <property type="component" value="Unassembled WGS sequence"/>
</dbReference>
<dbReference type="PANTHER" id="PTHR33361">
    <property type="entry name" value="GLR0591 PROTEIN"/>
    <property type="match status" value="1"/>
</dbReference>
<evidence type="ECO:0000313" key="2">
    <source>
        <dbReference type="Proteomes" id="UP000199529"/>
    </source>
</evidence>
<organism evidence="1 2">
    <name type="scientific">Saccharopolyspora shandongensis</name>
    <dbReference type="NCBI Taxonomy" id="418495"/>
    <lineage>
        <taxon>Bacteria</taxon>
        <taxon>Bacillati</taxon>
        <taxon>Actinomycetota</taxon>
        <taxon>Actinomycetes</taxon>
        <taxon>Pseudonocardiales</taxon>
        <taxon>Pseudonocardiaceae</taxon>
        <taxon>Saccharopolyspora</taxon>
    </lineage>
</organism>
<keyword evidence="2" id="KW-1185">Reference proteome</keyword>
<dbReference type="Pfam" id="PF05960">
    <property type="entry name" value="DUF885"/>
    <property type="match status" value="1"/>
</dbReference>
<protein>
    <recommendedName>
        <fullName evidence="3">DUF885 domain-containing protein</fullName>
    </recommendedName>
</protein>